<keyword evidence="4" id="KW-0274">FAD</keyword>
<comment type="similarity">
    <text evidence="1">Belongs to the oxygen-dependent FAD-linked oxidoreductase family.</text>
</comment>
<evidence type="ECO:0000256" key="4">
    <source>
        <dbReference type="ARBA" id="ARBA00022827"/>
    </source>
</evidence>
<feature type="domain" description="FAD-binding PCMH-type" evidence="7">
    <location>
        <begin position="70"/>
        <end position="242"/>
    </location>
</feature>
<dbReference type="GO" id="GO:0071949">
    <property type="term" value="F:FAD binding"/>
    <property type="evidence" value="ECO:0007669"/>
    <property type="project" value="InterPro"/>
</dbReference>
<feature type="chain" id="PRO_5043765414" evidence="6">
    <location>
        <begin position="19"/>
        <end position="499"/>
    </location>
</feature>
<dbReference type="InterPro" id="IPR016169">
    <property type="entry name" value="FAD-bd_PCMH_sub2"/>
</dbReference>
<evidence type="ECO:0000256" key="5">
    <source>
        <dbReference type="ARBA" id="ARBA00023002"/>
    </source>
</evidence>
<name>A0AAV9HWQ4_9PEZI</name>
<dbReference type="Gene3D" id="3.40.462.20">
    <property type="match status" value="1"/>
</dbReference>
<comment type="caution">
    <text evidence="8">The sequence shown here is derived from an EMBL/GenBank/DDBJ whole genome shotgun (WGS) entry which is preliminary data.</text>
</comment>
<reference evidence="8" key="1">
    <citation type="journal article" date="2023" name="Mol. Phylogenet. Evol.">
        <title>Genome-scale phylogeny and comparative genomics of the fungal order Sordariales.</title>
        <authorList>
            <person name="Hensen N."/>
            <person name="Bonometti L."/>
            <person name="Westerberg I."/>
            <person name="Brannstrom I.O."/>
            <person name="Guillou S."/>
            <person name="Cros-Aarteil S."/>
            <person name="Calhoun S."/>
            <person name="Haridas S."/>
            <person name="Kuo A."/>
            <person name="Mondo S."/>
            <person name="Pangilinan J."/>
            <person name="Riley R."/>
            <person name="LaButti K."/>
            <person name="Andreopoulos B."/>
            <person name="Lipzen A."/>
            <person name="Chen C."/>
            <person name="Yan M."/>
            <person name="Daum C."/>
            <person name="Ng V."/>
            <person name="Clum A."/>
            <person name="Steindorff A."/>
            <person name="Ohm R.A."/>
            <person name="Martin F."/>
            <person name="Silar P."/>
            <person name="Natvig D.O."/>
            <person name="Lalanne C."/>
            <person name="Gautier V."/>
            <person name="Ament-Velasquez S.L."/>
            <person name="Kruys A."/>
            <person name="Hutchinson M.I."/>
            <person name="Powell A.J."/>
            <person name="Barry K."/>
            <person name="Miller A.N."/>
            <person name="Grigoriev I.V."/>
            <person name="Debuchy R."/>
            <person name="Gladieux P."/>
            <person name="Hiltunen Thoren M."/>
            <person name="Johannesson H."/>
        </authorList>
    </citation>
    <scope>NUCLEOTIDE SEQUENCE</scope>
    <source>
        <strain evidence="8">PSN324</strain>
    </source>
</reference>
<dbReference type="Pfam" id="PF08031">
    <property type="entry name" value="BBE"/>
    <property type="match status" value="1"/>
</dbReference>
<dbReference type="AlphaFoldDB" id="A0AAV9HWQ4"/>
<keyword evidence="3 6" id="KW-0732">Signal</keyword>
<dbReference type="Gene3D" id="3.30.465.10">
    <property type="match status" value="1"/>
</dbReference>
<keyword evidence="2" id="KW-0285">Flavoprotein</keyword>
<evidence type="ECO:0000256" key="1">
    <source>
        <dbReference type="ARBA" id="ARBA00005466"/>
    </source>
</evidence>
<evidence type="ECO:0000313" key="8">
    <source>
        <dbReference type="EMBL" id="KAK4464460.1"/>
    </source>
</evidence>
<gene>
    <name evidence="8" type="ORF">QBC42DRAFT_320013</name>
</gene>
<dbReference type="InterPro" id="IPR050416">
    <property type="entry name" value="FAD-linked_Oxidoreductase"/>
</dbReference>
<feature type="signal peptide" evidence="6">
    <location>
        <begin position="1"/>
        <end position="18"/>
    </location>
</feature>
<evidence type="ECO:0000256" key="6">
    <source>
        <dbReference type="SAM" id="SignalP"/>
    </source>
</evidence>
<dbReference type="InterPro" id="IPR012951">
    <property type="entry name" value="BBE"/>
</dbReference>
<dbReference type="PROSITE" id="PS51387">
    <property type="entry name" value="FAD_PCMH"/>
    <property type="match status" value="1"/>
</dbReference>
<evidence type="ECO:0000256" key="2">
    <source>
        <dbReference type="ARBA" id="ARBA00022630"/>
    </source>
</evidence>
<proteinExistence type="inferred from homology"/>
<dbReference type="SUPFAM" id="SSF56176">
    <property type="entry name" value="FAD-binding/transporter-associated domain-like"/>
    <property type="match status" value="1"/>
</dbReference>
<dbReference type="InterPro" id="IPR006094">
    <property type="entry name" value="Oxid_FAD_bind_N"/>
</dbReference>
<accession>A0AAV9HWQ4</accession>
<evidence type="ECO:0000313" key="9">
    <source>
        <dbReference type="Proteomes" id="UP001321749"/>
    </source>
</evidence>
<dbReference type="PANTHER" id="PTHR42973:SF32">
    <property type="entry name" value="FAD-LINKED OXIDOREDUCTASE AFOF"/>
    <property type="match status" value="1"/>
</dbReference>
<keyword evidence="9" id="KW-1185">Reference proteome</keyword>
<dbReference type="InterPro" id="IPR036318">
    <property type="entry name" value="FAD-bd_PCMH-like_sf"/>
</dbReference>
<dbReference type="PANTHER" id="PTHR42973">
    <property type="entry name" value="BINDING OXIDOREDUCTASE, PUTATIVE (AFU_ORTHOLOGUE AFUA_1G17690)-RELATED"/>
    <property type="match status" value="1"/>
</dbReference>
<evidence type="ECO:0000259" key="7">
    <source>
        <dbReference type="PROSITE" id="PS51387"/>
    </source>
</evidence>
<dbReference type="Pfam" id="PF01565">
    <property type="entry name" value="FAD_binding_4"/>
    <property type="match status" value="1"/>
</dbReference>
<dbReference type="GO" id="GO:0016491">
    <property type="term" value="F:oxidoreductase activity"/>
    <property type="evidence" value="ECO:0007669"/>
    <property type="project" value="UniProtKB-KW"/>
</dbReference>
<dbReference type="Proteomes" id="UP001321749">
    <property type="component" value="Unassembled WGS sequence"/>
</dbReference>
<dbReference type="InterPro" id="IPR016166">
    <property type="entry name" value="FAD-bd_PCMH"/>
</dbReference>
<organism evidence="8 9">
    <name type="scientific">Cladorrhinum samala</name>
    <dbReference type="NCBI Taxonomy" id="585594"/>
    <lineage>
        <taxon>Eukaryota</taxon>
        <taxon>Fungi</taxon>
        <taxon>Dikarya</taxon>
        <taxon>Ascomycota</taxon>
        <taxon>Pezizomycotina</taxon>
        <taxon>Sordariomycetes</taxon>
        <taxon>Sordariomycetidae</taxon>
        <taxon>Sordariales</taxon>
        <taxon>Podosporaceae</taxon>
        <taxon>Cladorrhinum</taxon>
    </lineage>
</organism>
<evidence type="ECO:0000256" key="3">
    <source>
        <dbReference type="ARBA" id="ARBA00022729"/>
    </source>
</evidence>
<dbReference type="EMBL" id="MU864948">
    <property type="protein sequence ID" value="KAK4464460.1"/>
    <property type="molecule type" value="Genomic_DNA"/>
</dbReference>
<protein>
    <submittedName>
        <fullName evidence="8">FAD-binding domain-containing protein</fullName>
    </submittedName>
</protein>
<keyword evidence="5" id="KW-0560">Oxidoreductase</keyword>
<reference evidence="8" key="2">
    <citation type="submission" date="2023-06" db="EMBL/GenBank/DDBJ databases">
        <authorList>
            <consortium name="Lawrence Berkeley National Laboratory"/>
            <person name="Mondo S.J."/>
            <person name="Hensen N."/>
            <person name="Bonometti L."/>
            <person name="Westerberg I."/>
            <person name="Brannstrom I.O."/>
            <person name="Guillou S."/>
            <person name="Cros-Aarteil S."/>
            <person name="Calhoun S."/>
            <person name="Haridas S."/>
            <person name="Kuo A."/>
            <person name="Pangilinan J."/>
            <person name="Riley R."/>
            <person name="Labutti K."/>
            <person name="Andreopoulos B."/>
            <person name="Lipzen A."/>
            <person name="Chen C."/>
            <person name="Yanf M."/>
            <person name="Daum C."/>
            <person name="Ng V."/>
            <person name="Clum A."/>
            <person name="Steindorff A."/>
            <person name="Ohm R."/>
            <person name="Martin F."/>
            <person name="Silar P."/>
            <person name="Natvig D."/>
            <person name="Lalanne C."/>
            <person name="Gautier V."/>
            <person name="Ament-Velasquez S.L."/>
            <person name="Kruys A."/>
            <person name="Hutchinson M.I."/>
            <person name="Powell A.J."/>
            <person name="Barry K."/>
            <person name="Miller A.N."/>
            <person name="Grigoriev I.V."/>
            <person name="Debuchy R."/>
            <person name="Gladieux P."/>
            <person name="Thoren M.H."/>
            <person name="Johannesson H."/>
        </authorList>
    </citation>
    <scope>NUCLEOTIDE SEQUENCE</scope>
    <source>
        <strain evidence="8">PSN324</strain>
    </source>
</reference>
<sequence>MHFPRAAVFAALPFLASALTTGDRHRGYACPAPVLNVTAVFGPGLSAGASIHFASDPDFNTTTVQRYTPWHQPTFQVTIKPSTPEDVQFIVKTANKYHVPFYATGGGHGGDAKSNTVHNAIDIDLSNFQENVFDAAANTLTVGPGISFGDFQKNLYDVGKFVPTGNAFCVNMIGATLGAAHGPFQGLGGLGIDRLRSVRLVTAAGDIVTASDTENSDLFWAVRGAGANFGIVLSATYEALDAPNGGNLVQADFQYDGAANYSLWQLLQSWDTTYPKEMGLTITAALVRATGKVSLTSSMTYFGPQEDAQPWIDQFLSLNPVRWQNQTMPYYNASAAQAFGTGANSCRKGMWNSHPSAAAKVTNPETYMSVLNQYAKIMTDRPWLTGIMFLQRFNTTVTQSVPKNKQGVYPGRDFGTLIMINNFFDGADHDADVYQATAPLRSQLAATSGFGKLQTYINYAYGDEGPAVWFGEENLPRLAKLKKQWDPKNKFGAAYPIPF</sequence>